<keyword evidence="2" id="KW-1185">Reference proteome</keyword>
<dbReference type="Proteomes" id="UP000824120">
    <property type="component" value="Chromosome 9"/>
</dbReference>
<organism evidence="1 2">
    <name type="scientific">Solanum commersonii</name>
    <name type="common">Commerson's wild potato</name>
    <name type="synonym">Commerson's nightshade</name>
    <dbReference type="NCBI Taxonomy" id="4109"/>
    <lineage>
        <taxon>Eukaryota</taxon>
        <taxon>Viridiplantae</taxon>
        <taxon>Streptophyta</taxon>
        <taxon>Embryophyta</taxon>
        <taxon>Tracheophyta</taxon>
        <taxon>Spermatophyta</taxon>
        <taxon>Magnoliopsida</taxon>
        <taxon>eudicotyledons</taxon>
        <taxon>Gunneridae</taxon>
        <taxon>Pentapetalae</taxon>
        <taxon>asterids</taxon>
        <taxon>lamiids</taxon>
        <taxon>Solanales</taxon>
        <taxon>Solanaceae</taxon>
        <taxon>Solanoideae</taxon>
        <taxon>Solaneae</taxon>
        <taxon>Solanum</taxon>
    </lineage>
</organism>
<protein>
    <submittedName>
        <fullName evidence="1">Uncharacterized protein</fullName>
    </submittedName>
</protein>
<proteinExistence type="predicted"/>
<reference evidence="1 2" key="1">
    <citation type="submission" date="2020-09" db="EMBL/GenBank/DDBJ databases">
        <title>De no assembly of potato wild relative species, Solanum commersonii.</title>
        <authorList>
            <person name="Cho K."/>
        </authorList>
    </citation>
    <scope>NUCLEOTIDE SEQUENCE [LARGE SCALE GENOMIC DNA]</scope>
    <source>
        <strain evidence="1">LZ3.2</strain>
        <tissue evidence="1">Leaf</tissue>
    </source>
</reference>
<evidence type="ECO:0000313" key="2">
    <source>
        <dbReference type="Proteomes" id="UP000824120"/>
    </source>
</evidence>
<accession>A0A9J5XDE9</accession>
<dbReference type="AlphaFoldDB" id="A0A9J5XDE9"/>
<name>A0A9J5XDE9_SOLCO</name>
<gene>
    <name evidence="1" type="ORF">H5410_046867</name>
</gene>
<evidence type="ECO:0000313" key="1">
    <source>
        <dbReference type="EMBL" id="KAG5586433.1"/>
    </source>
</evidence>
<comment type="caution">
    <text evidence="1">The sequence shown here is derived from an EMBL/GenBank/DDBJ whole genome shotgun (WGS) entry which is preliminary data.</text>
</comment>
<dbReference type="EMBL" id="JACXVP010000009">
    <property type="protein sequence ID" value="KAG5586433.1"/>
    <property type="molecule type" value="Genomic_DNA"/>
</dbReference>
<sequence>MGERFNNLVVIIRFVTTFKKKLIRSVIVLADFKLLWTTNDTQSIQIFNAFVANIGGTFMALEWNIQKVLAQGSGHQLNRWTPTILEYIPTSHGLFSLSLLRSITQLIRTRFKISQIGLNTIVHNLKSYTYEVQD</sequence>